<geneLocation type="plasmid" evidence="3 4">
    <name>pACMV1</name>
</geneLocation>
<keyword evidence="3" id="KW-0614">Plasmid</keyword>
<evidence type="ECO:0000256" key="1">
    <source>
        <dbReference type="ARBA" id="ARBA00005254"/>
    </source>
</evidence>
<name>F0J7G6_ACIMA</name>
<dbReference type="EC" id="4.2.1.17" evidence="3"/>
<sequence length="253" mass="26555">MSAAHFPIAIEDNVAILKLNRATCLDVAGKHALTEALDILKGREDLRALVIAGEHPQAFLVNVAELADMSAQSARNFSASGHALAAALEALPFPAVAVVEGPALGGGCEVVLACDIAFAGRGASFGQIEALGGVMPAFGGSWRLARRVGYARALEMMFTAAVIDAETAKAYGLVLETAERGGALDAAKAFARRLSPTRAASVAAIKAAAIFGWNRSPADINRFEEDRFATLFGPEQSQRMHAFLARQQEPAKP</sequence>
<dbReference type="GO" id="GO:0006635">
    <property type="term" value="P:fatty acid beta-oxidation"/>
    <property type="evidence" value="ECO:0007669"/>
    <property type="project" value="TreeGrafter"/>
</dbReference>
<dbReference type="Pfam" id="PF00378">
    <property type="entry name" value="ECH_1"/>
    <property type="match status" value="1"/>
</dbReference>
<dbReference type="InterPro" id="IPR018376">
    <property type="entry name" value="Enoyl-CoA_hyd/isom_CS"/>
</dbReference>
<reference evidence="3 4" key="1">
    <citation type="submission" date="2010-12" db="EMBL/GenBank/DDBJ databases">
        <title>Whole genome sequence of Acidiphilium multivorum AIU301.</title>
        <authorList>
            <person name="Narita-Yamada S."/>
            <person name="Nakamura S."/>
            <person name="Ito N."/>
            <person name="Takarada H."/>
            <person name="Katano Y."/>
            <person name="Nakazawa H."/>
            <person name="Hosoyama A."/>
            <person name="Yamada R."/>
            <person name="Fujita N."/>
        </authorList>
    </citation>
    <scope>NUCLEOTIDE SEQUENCE [LARGE SCALE GENOMIC DNA]</scope>
    <source>
        <strain evidence="4">DSM 11245 / JCM 8867 / AIU301</strain>
        <plasmid evidence="3 4">pACMV1</plasmid>
    </source>
</reference>
<dbReference type="InterPro" id="IPR001753">
    <property type="entry name" value="Enoyl-CoA_hydra/iso"/>
</dbReference>
<keyword evidence="3" id="KW-0456">Lyase</keyword>
<keyword evidence="4" id="KW-1185">Reference proteome</keyword>
<evidence type="ECO:0000313" key="4">
    <source>
        <dbReference type="Proteomes" id="UP000007100"/>
    </source>
</evidence>
<dbReference type="HOGENOM" id="CLU_009834_7_6_5"/>
<organism evidence="3 4">
    <name type="scientific">Acidiphilium multivorum (strain DSM 11245 / JCM 8867 / NBRC 100883 / AIU 301)</name>
    <dbReference type="NCBI Taxonomy" id="926570"/>
    <lineage>
        <taxon>Bacteria</taxon>
        <taxon>Pseudomonadati</taxon>
        <taxon>Pseudomonadota</taxon>
        <taxon>Alphaproteobacteria</taxon>
        <taxon>Acetobacterales</taxon>
        <taxon>Acidocellaceae</taxon>
        <taxon>Acidiphilium</taxon>
    </lineage>
</organism>
<gene>
    <name evidence="3" type="ordered locus">ACMV_P1_02370</name>
</gene>
<dbReference type="PANTHER" id="PTHR11941:SF54">
    <property type="entry name" value="ENOYL-COA HYDRATASE, MITOCHONDRIAL"/>
    <property type="match status" value="1"/>
</dbReference>
<proteinExistence type="inferred from homology"/>
<evidence type="ECO:0000313" key="3">
    <source>
        <dbReference type="EMBL" id="BAJ83033.1"/>
    </source>
</evidence>
<dbReference type="Gene3D" id="3.90.226.10">
    <property type="entry name" value="2-enoyl-CoA Hydratase, Chain A, domain 1"/>
    <property type="match status" value="1"/>
</dbReference>
<protein>
    <submittedName>
        <fullName evidence="3">Putative enoyl-CoA hydratase</fullName>
        <ecNumber evidence="3">4.2.1.17</ecNumber>
    </submittedName>
</protein>
<dbReference type="GO" id="GO:0004300">
    <property type="term" value="F:enoyl-CoA hydratase activity"/>
    <property type="evidence" value="ECO:0007669"/>
    <property type="project" value="UniProtKB-EC"/>
</dbReference>
<comment type="similarity">
    <text evidence="1 2">Belongs to the enoyl-CoA hydratase/isomerase family.</text>
</comment>
<dbReference type="PROSITE" id="PS00166">
    <property type="entry name" value="ENOYL_COA_HYDRATASE"/>
    <property type="match status" value="1"/>
</dbReference>
<evidence type="ECO:0000256" key="2">
    <source>
        <dbReference type="RuleBase" id="RU003707"/>
    </source>
</evidence>
<dbReference type="PANTHER" id="PTHR11941">
    <property type="entry name" value="ENOYL-COA HYDRATASE-RELATED"/>
    <property type="match status" value="1"/>
</dbReference>
<dbReference type="Proteomes" id="UP000007100">
    <property type="component" value="Plasmid pACMV1"/>
</dbReference>
<dbReference type="InterPro" id="IPR029045">
    <property type="entry name" value="ClpP/crotonase-like_dom_sf"/>
</dbReference>
<dbReference type="EMBL" id="AP012036">
    <property type="protein sequence ID" value="BAJ83033.1"/>
    <property type="molecule type" value="Genomic_DNA"/>
</dbReference>
<dbReference type="AlphaFoldDB" id="F0J7G6"/>
<accession>F0J7G6</accession>
<dbReference type="SUPFAM" id="SSF52096">
    <property type="entry name" value="ClpP/crotonase"/>
    <property type="match status" value="1"/>
</dbReference>
<dbReference type="KEGG" id="amv:ACMV_P1_02370"/>
<dbReference type="CDD" id="cd06558">
    <property type="entry name" value="crotonase-like"/>
    <property type="match status" value="1"/>
</dbReference>